<gene>
    <name evidence="6" type="ORF">A2729_03435</name>
</gene>
<dbReference type="Gene3D" id="3.10.300.10">
    <property type="entry name" value="Methylpurine-DNA glycosylase (MPG)"/>
    <property type="match status" value="1"/>
</dbReference>
<evidence type="ECO:0000256" key="5">
    <source>
        <dbReference type="HAMAP-Rule" id="MF_00527"/>
    </source>
</evidence>
<accession>A0A1G1XZV5</accession>
<dbReference type="InterPro" id="IPR036995">
    <property type="entry name" value="MPG_sf"/>
</dbReference>
<evidence type="ECO:0000256" key="4">
    <source>
        <dbReference type="ARBA" id="ARBA00023204"/>
    </source>
</evidence>
<dbReference type="PANTHER" id="PTHR10429">
    <property type="entry name" value="DNA-3-METHYLADENINE GLYCOSYLASE"/>
    <property type="match status" value="1"/>
</dbReference>
<dbReference type="Pfam" id="PF02245">
    <property type="entry name" value="Pur_DNA_glyco"/>
    <property type="match status" value="1"/>
</dbReference>
<dbReference type="FunFam" id="3.10.300.10:FF:000001">
    <property type="entry name" value="Putative 3-methyladenine DNA glycosylase"/>
    <property type="match status" value="1"/>
</dbReference>
<name>A0A1G1XZV5_9BACT</name>
<organism evidence="6 7">
    <name type="scientific">Candidatus Buchananbacteria bacterium RIFCSPHIGHO2_01_FULL_39_14</name>
    <dbReference type="NCBI Taxonomy" id="1797532"/>
    <lineage>
        <taxon>Bacteria</taxon>
        <taxon>Candidatus Buchananiibacteriota</taxon>
    </lineage>
</organism>
<dbReference type="InterPro" id="IPR011034">
    <property type="entry name" value="Formyl_transferase-like_C_sf"/>
</dbReference>
<dbReference type="Proteomes" id="UP000178930">
    <property type="component" value="Unassembled WGS sequence"/>
</dbReference>
<evidence type="ECO:0000256" key="3">
    <source>
        <dbReference type="ARBA" id="ARBA00022801"/>
    </source>
</evidence>
<protein>
    <recommendedName>
        <fullName evidence="5">Putative 3-methyladenine DNA glycosylase</fullName>
        <ecNumber evidence="5">3.2.2.-</ecNumber>
    </recommendedName>
</protein>
<dbReference type="CDD" id="cd00540">
    <property type="entry name" value="AAG"/>
    <property type="match status" value="1"/>
</dbReference>
<evidence type="ECO:0000313" key="6">
    <source>
        <dbReference type="EMBL" id="OGY45080.1"/>
    </source>
</evidence>
<dbReference type="GO" id="GO:0006284">
    <property type="term" value="P:base-excision repair"/>
    <property type="evidence" value="ECO:0007669"/>
    <property type="project" value="InterPro"/>
</dbReference>
<dbReference type="AlphaFoldDB" id="A0A1G1XZV5"/>
<dbReference type="EMBL" id="MHIB01000006">
    <property type="protein sequence ID" value="OGY45080.1"/>
    <property type="molecule type" value="Genomic_DNA"/>
</dbReference>
<dbReference type="HAMAP" id="MF_00527">
    <property type="entry name" value="3MGH"/>
    <property type="match status" value="1"/>
</dbReference>
<dbReference type="GO" id="GO:0003677">
    <property type="term" value="F:DNA binding"/>
    <property type="evidence" value="ECO:0007669"/>
    <property type="project" value="InterPro"/>
</dbReference>
<keyword evidence="2 5" id="KW-0227">DNA damage</keyword>
<proteinExistence type="inferred from homology"/>
<reference evidence="6 7" key="1">
    <citation type="journal article" date="2016" name="Nat. Commun.">
        <title>Thousands of microbial genomes shed light on interconnected biogeochemical processes in an aquifer system.</title>
        <authorList>
            <person name="Anantharaman K."/>
            <person name="Brown C.T."/>
            <person name="Hug L.A."/>
            <person name="Sharon I."/>
            <person name="Castelle C.J."/>
            <person name="Probst A.J."/>
            <person name="Thomas B.C."/>
            <person name="Singh A."/>
            <person name="Wilkins M.J."/>
            <person name="Karaoz U."/>
            <person name="Brodie E.L."/>
            <person name="Williams K.H."/>
            <person name="Hubbard S.S."/>
            <person name="Banfield J.F."/>
        </authorList>
    </citation>
    <scope>NUCLEOTIDE SEQUENCE [LARGE SCALE GENOMIC DNA]</scope>
</reference>
<dbReference type="NCBIfam" id="TIGR00567">
    <property type="entry name" value="3mg"/>
    <property type="match status" value="1"/>
</dbReference>
<dbReference type="PANTHER" id="PTHR10429:SF0">
    <property type="entry name" value="DNA-3-METHYLADENINE GLYCOSYLASE"/>
    <property type="match status" value="1"/>
</dbReference>
<dbReference type="GO" id="GO:0003905">
    <property type="term" value="F:alkylbase DNA N-glycosylase activity"/>
    <property type="evidence" value="ECO:0007669"/>
    <property type="project" value="InterPro"/>
</dbReference>
<dbReference type="InterPro" id="IPR003180">
    <property type="entry name" value="MPG"/>
</dbReference>
<keyword evidence="3 5" id="KW-0378">Hydrolase</keyword>
<evidence type="ECO:0000313" key="7">
    <source>
        <dbReference type="Proteomes" id="UP000178930"/>
    </source>
</evidence>
<evidence type="ECO:0000256" key="1">
    <source>
        <dbReference type="ARBA" id="ARBA00009232"/>
    </source>
</evidence>
<dbReference type="STRING" id="1797532.A2729_03435"/>
<keyword evidence="4 5" id="KW-0234">DNA repair</keyword>
<dbReference type="SUPFAM" id="SSF50486">
    <property type="entry name" value="FMT C-terminal domain-like"/>
    <property type="match status" value="1"/>
</dbReference>
<comment type="similarity">
    <text evidence="1 5">Belongs to the DNA glycosylase MPG family.</text>
</comment>
<dbReference type="EC" id="3.2.2.-" evidence="5"/>
<sequence>MRLNQKFYNQSTLKVARLLLGRFLVRKIGQQKIIGLITETEAYIGPNDLASHASRGRTKRTEIMFGPAGFWYVYLVYGMHYCLNIVTEHKNYPAAVLIRAVEPSKGLTDKVKTNGPGKLCRAFKIDKNFNAHPAFGRHNQLWIENQGEKIKLSQIKKSPRIGVDYAGEYKNKLWRFHL</sequence>
<evidence type="ECO:0000256" key="2">
    <source>
        <dbReference type="ARBA" id="ARBA00022763"/>
    </source>
</evidence>
<comment type="caution">
    <text evidence="6">The sequence shown here is derived from an EMBL/GenBank/DDBJ whole genome shotgun (WGS) entry which is preliminary data.</text>
</comment>